<proteinExistence type="predicted"/>
<dbReference type="Proteomes" id="UP000003705">
    <property type="component" value="Unassembled WGS sequence"/>
</dbReference>
<dbReference type="GO" id="GO:0016787">
    <property type="term" value="F:hydrolase activity"/>
    <property type="evidence" value="ECO:0007669"/>
    <property type="project" value="UniProtKB-KW"/>
</dbReference>
<evidence type="ECO:0000313" key="2">
    <source>
        <dbReference type="EMBL" id="EFR33498.1"/>
    </source>
</evidence>
<dbReference type="InterPro" id="IPR020988">
    <property type="entry name" value="Pept_U32_collagenase"/>
</dbReference>
<dbReference type="InterPro" id="IPR001539">
    <property type="entry name" value="Peptidase_U32"/>
</dbReference>
<dbReference type="PANTHER" id="PTHR30217:SF10">
    <property type="entry name" value="23S RRNA 5-HYDROXYCYTIDINE C2501 SYNTHASE"/>
    <property type="match status" value="1"/>
</dbReference>
<evidence type="ECO:0000313" key="3">
    <source>
        <dbReference type="Proteomes" id="UP000003705"/>
    </source>
</evidence>
<dbReference type="EMBL" id="AENP01000007">
    <property type="protein sequence ID" value="EFR33498.1"/>
    <property type="molecule type" value="Genomic_DNA"/>
</dbReference>
<feature type="domain" description="Peptidase U32 collagenase" evidence="1">
    <location>
        <begin position="381"/>
        <end position="497"/>
    </location>
</feature>
<reference evidence="2 3" key="1">
    <citation type="submission" date="2010-10" db="EMBL/GenBank/DDBJ databases">
        <authorList>
            <person name="Durkin A.S."/>
            <person name="Madupu R."/>
            <person name="Torralba M."/>
            <person name="Gillis M."/>
            <person name="Methe B."/>
            <person name="Sutton G."/>
            <person name="Nelson K.E."/>
        </authorList>
    </citation>
    <scope>NUCLEOTIDE SEQUENCE [LARGE SCALE GENOMIC DNA]</scope>
    <source>
        <strain evidence="2 3">ACS-146-V-Sch2b</strain>
    </source>
</reference>
<dbReference type="eggNOG" id="COG0826">
    <property type="taxonomic scope" value="Bacteria"/>
</dbReference>
<protein>
    <submittedName>
        <fullName evidence="2">Peptidase, U32 family</fullName>
        <ecNumber evidence="2">3.4.-.-</ecNumber>
    </submittedName>
</protein>
<keyword evidence="2" id="KW-0378">Hydrolase</keyword>
<dbReference type="Pfam" id="PF12392">
    <property type="entry name" value="DUF3656"/>
    <property type="match status" value="1"/>
</dbReference>
<dbReference type="Pfam" id="PF01136">
    <property type="entry name" value="Peptidase_U32"/>
    <property type="match status" value="2"/>
</dbReference>
<dbReference type="EC" id="3.4.-.-" evidence="2"/>
<dbReference type="AlphaFoldDB" id="E4KXB5"/>
<organism evidence="2 3">
    <name type="scientific">Peptoniphilus harei ACS-146-V-Sch2b</name>
    <dbReference type="NCBI Taxonomy" id="908338"/>
    <lineage>
        <taxon>Bacteria</taxon>
        <taxon>Bacillati</taxon>
        <taxon>Bacillota</taxon>
        <taxon>Tissierellia</taxon>
        <taxon>Tissierellales</taxon>
        <taxon>Peptoniphilaceae</taxon>
        <taxon>Peptoniphilus</taxon>
    </lineage>
</organism>
<comment type="caution">
    <text evidence="2">The sequence shown here is derived from an EMBL/GenBank/DDBJ whole genome shotgun (WGS) entry which is preliminary data.</text>
</comment>
<evidence type="ECO:0000259" key="1">
    <source>
        <dbReference type="Pfam" id="PF12392"/>
    </source>
</evidence>
<dbReference type="PROSITE" id="PS01276">
    <property type="entry name" value="PEPTIDASE_U32"/>
    <property type="match status" value="1"/>
</dbReference>
<name>E4KXB5_9FIRM</name>
<gene>
    <name evidence="2" type="ORF">HMPREF9286_0007</name>
</gene>
<dbReference type="PANTHER" id="PTHR30217">
    <property type="entry name" value="PEPTIDASE U32 FAMILY"/>
    <property type="match status" value="1"/>
</dbReference>
<sequence>MIYQENWKIFMKRNKYELLAPAGDMAALKAAVSAGANAIYLGYDEFSARAKAKNFNKEELEEAIEYAHLRGVEIYVTFNILIADFEVKRAMKSVKMLYDIGVDALILQDIGIAAKIREEFPDFELHASTQMAINNYYGAKFLKDMGFSRVVLARETPIFEIEKIKELDIDVETFIHGALCVSYSGQCLMSSMIGGKSGNRGECAQACRRSYEIVDFDGKKLANRLYYLSPKDLNTLDDVAKIINAGAYSLKIEGRMKNPEYVYTVVSSYKKSLEGKLKEEDREDTVQVFNRGFTKGLFNGDFGRDFTSYDRPDNRGIEIGIVLEVGKNFAKIIFDTDIYEGDGLEFNSSKGRFGMKSRESYKAGKVYQVELFKRPLENSKINRTYSKKLYEKIDEKIDSYDYKRKVDVDLKIKIGEKPEIYLKSEDLEGSYTLDRLVEPAKKAGLERERVLENISKTGDSIFEIENINLDLDDNAFLPISAINELRREGLKILEDKILSESINRVQVENNLKGHESKIKAEKYLIKVFFNKFEDLKKADLNKIDEIIIRAKDLEKFKKSYGDKNITIYLDKFYSYDELERFRAYILKNKNVRGLWINNLSEYYIFKDDGLELNADLGLNIFNKNSLDFFKKLGFKSTTLSPEMNSGQIQSIIKGQDMEVNVISYGRVPVMTMKHCPYSIEKNCKDERNCPSCKFKNYLLRDEKAVDFEVLRQNTFTEIFNSYPILLDGYVNKLKENKISLLLLADEFTDQVIDLYKDYNEEDFYKLKEKLEDKYQAVTKGHINRGIVSG</sequence>
<keyword evidence="3" id="KW-1185">Reference proteome</keyword>
<accession>E4KXB5</accession>
<dbReference type="InterPro" id="IPR051454">
    <property type="entry name" value="RNA/ubiquinone_mod_enzymes"/>
</dbReference>